<keyword evidence="9" id="KW-1185">Reference proteome</keyword>
<evidence type="ECO:0000256" key="2">
    <source>
        <dbReference type="ARBA" id="ARBA00022670"/>
    </source>
</evidence>
<comment type="similarity">
    <text evidence="1 5">Belongs to the peptidase A1 family.</text>
</comment>
<reference evidence="8 9" key="1">
    <citation type="journal article" date="2018" name="IMA Fungus">
        <title>IMA Genome-F 9: Draft genome sequence of Annulohypoxylon stygium, Aspergillus mulundensis, Berkeleyomyces basicola (syn. Thielaviopsis basicola), Ceratocystis smalleyi, two Cercospora beticola strains, Coleophoma cylindrospora, Fusarium fracticaudum, Phialophora cf. hyalina, and Morchella septimelata.</title>
        <authorList>
            <person name="Wingfield B.D."/>
            <person name="Bills G.F."/>
            <person name="Dong Y."/>
            <person name="Huang W."/>
            <person name="Nel W.J."/>
            <person name="Swalarsk-Parry B.S."/>
            <person name="Vaghefi N."/>
            <person name="Wilken P.M."/>
            <person name="An Z."/>
            <person name="de Beer Z.W."/>
            <person name="De Vos L."/>
            <person name="Chen L."/>
            <person name="Duong T.A."/>
            <person name="Gao Y."/>
            <person name="Hammerbacher A."/>
            <person name="Kikkert J.R."/>
            <person name="Li Y."/>
            <person name="Li H."/>
            <person name="Li K."/>
            <person name="Li Q."/>
            <person name="Liu X."/>
            <person name="Ma X."/>
            <person name="Naidoo K."/>
            <person name="Pethybridge S.J."/>
            <person name="Sun J."/>
            <person name="Steenkamp E.T."/>
            <person name="van der Nest M.A."/>
            <person name="van Wyk S."/>
            <person name="Wingfield M.J."/>
            <person name="Xiong C."/>
            <person name="Yue Q."/>
            <person name="Zhang X."/>
        </authorList>
    </citation>
    <scope>NUCLEOTIDE SEQUENCE [LARGE SCALE GENOMIC DNA]</scope>
    <source>
        <strain evidence="8 9">BP5796</strain>
    </source>
</reference>
<dbReference type="CDD" id="cd06097">
    <property type="entry name" value="Aspergillopepsin_like"/>
    <property type="match status" value="1"/>
</dbReference>
<proteinExistence type="inferred from homology"/>
<dbReference type="OrthoDB" id="2747330at2759"/>
<dbReference type="Gene3D" id="2.40.70.10">
    <property type="entry name" value="Acid Proteases"/>
    <property type="match status" value="2"/>
</dbReference>
<keyword evidence="4 5" id="KW-0378">Hydrolase</keyword>
<dbReference type="PROSITE" id="PS00141">
    <property type="entry name" value="ASP_PROTEASE"/>
    <property type="match status" value="2"/>
</dbReference>
<evidence type="ECO:0000256" key="5">
    <source>
        <dbReference type="RuleBase" id="RU000454"/>
    </source>
</evidence>
<dbReference type="InterPro" id="IPR001461">
    <property type="entry name" value="Aspartic_peptidase_A1"/>
</dbReference>
<sequence length="402" mass="41550">MLSSITTILALAAAARAAPAPAPAAELSGLPTFSVPAVHNSNLVRNGTAALLKAYAKHGLTPTREMPSEFYGLEKRQDSTAPASPAGGVEYLVPVSVGGQSLNLDFDTGSSDLWVFSSQLAASSRSGHSYYTSTKSTTYSALSGYTWDISYADGSGASGNVGTDTVVIGGTTVKKQAVELAKKVSSAFVSDLSDGLVGLAFDSINTVSPVQQKTFFTNAKASLNAPLFAAYLPFNADGAYDFGYTDSSHYTGTIEYATVDSSNGFWEFPSTGYKIGSSSTVHTISGQTGIADTGTTLILTADAMVSAYYAQVSGASYSSSAGGYIFPCSATLPTLSFKIGPTYYATIPASLMNFGTYSGSSCFGSLQSVGGGSQNIYGDVFFNAYYGVFSTTGPKFGFAPIS</sequence>
<feature type="signal peptide" evidence="6">
    <location>
        <begin position="1"/>
        <end position="17"/>
    </location>
</feature>
<dbReference type="InterPro" id="IPR033121">
    <property type="entry name" value="PEPTIDASE_A1"/>
</dbReference>
<feature type="domain" description="Peptidase A1" evidence="7">
    <location>
        <begin position="91"/>
        <end position="399"/>
    </location>
</feature>
<dbReference type="AlphaFoldDB" id="A0A3D8QZ24"/>
<dbReference type="Proteomes" id="UP000256328">
    <property type="component" value="Unassembled WGS sequence"/>
</dbReference>
<dbReference type="Pfam" id="PF00026">
    <property type="entry name" value="Asp"/>
    <property type="match status" value="1"/>
</dbReference>
<protein>
    <submittedName>
        <fullName evidence="8">Putative aspartic proteinase</fullName>
    </submittedName>
</protein>
<name>A0A3D8QZ24_9HELO</name>
<evidence type="ECO:0000313" key="8">
    <source>
        <dbReference type="EMBL" id="RDW66814.1"/>
    </source>
</evidence>
<dbReference type="FunFam" id="2.40.70.10:FF:000026">
    <property type="entry name" value="Endothiapepsin"/>
    <property type="match status" value="1"/>
</dbReference>
<dbReference type="PANTHER" id="PTHR47966:SF2">
    <property type="entry name" value="ASPERGILLOPEPSIN-1-RELATED"/>
    <property type="match status" value="1"/>
</dbReference>
<dbReference type="GO" id="GO:0006508">
    <property type="term" value="P:proteolysis"/>
    <property type="evidence" value="ECO:0007669"/>
    <property type="project" value="UniProtKB-KW"/>
</dbReference>
<evidence type="ECO:0000256" key="6">
    <source>
        <dbReference type="SAM" id="SignalP"/>
    </source>
</evidence>
<dbReference type="InterPro" id="IPR001969">
    <property type="entry name" value="Aspartic_peptidase_AS"/>
</dbReference>
<dbReference type="PANTHER" id="PTHR47966">
    <property type="entry name" value="BETA-SITE APP-CLEAVING ENZYME, ISOFORM A-RELATED"/>
    <property type="match status" value="1"/>
</dbReference>
<dbReference type="EMBL" id="PDLN01000014">
    <property type="protein sequence ID" value="RDW66814.1"/>
    <property type="molecule type" value="Genomic_DNA"/>
</dbReference>
<evidence type="ECO:0000259" key="7">
    <source>
        <dbReference type="PROSITE" id="PS51767"/>
    </source>
</evidence>
<dbReference type="InterPro" id="IPR034163">
    <property type="entry name" value="Aspergillopepsin-like_cat_dom"/>
</dbReference>
<comment type="caution">
    <text evidence="8">The sequence shown here is derived from an EMBL/GenBank/DDBJ whole genome shotgun (WGS) entry which is preliminary data.</text>
</comment>
<feature type="chain" id="PRO_5017821541" evidence="6">
    <location>
        <begin position="18"/>
        <end position="402"/>
    </location>
</feature>
<dbReference type="PROSITE" id="PS51767">
    <property type="entry name" value="PEPTIDASE_A1"/>
    <property type="match status" value="1"/>
</dbReference>
<evidence type="ECO:0000256" key="1">
    <source>
        <dbReference type="ARBA" id="ARBA00007447"/>
    </source>
</evidence>
<evidence type="ECO:0000313" key="9">
    <source>
        <dbReference type="Proteomes" id="UP000256328"/>
    </source>
</evidence>
<evidence type="ECO:0000256" key="3">
    <source>
        <dbReference type="ARBA" id="ARBA00022750"/>
    </source>
</evidence>
<dbReference type="InterPro" id="IPR021109">
    <property type="entry name" value="Peptidase_aspartic_dom_sf"/>
</dbReference>
<accession>A0A3D8QZ24</accession>
<organism evidence="8 9">
    <name type="scientific">Coleophoma crateriformis</name>
    <dbReference type="NCBI Taxonomy" id="565419"/>
    <lineage>
        <taxon>Eukaryota</taxon>
        <taxon>Fungi</taxon>
        <taxon>Dikarya</taxon>
        <taxon>Ascomycota</taxon>
        <taxon>Pezizomycotina</taxon>
        <taxon>Leotiomycetes</taxon>
        <taxon>Helotiales</taxon>
        <taxon>Dermateaceae</taxon>
        <taxon>Coleophoma</taxon>
    </lineage>
</organism>
<dbReference type="GO" id="GO:0004190">
    <property type="term" value="F:aspartic-type endopeptidase activity"/>
    <property type="evidence" value="ECO:0007669"/>
    <property type="project" value="UniProtKB-KW"/>
</dbReference>
<evidence type="ECO:0000256" key="4">
    <source>
        <dbReference type="ARBA" id="ARBA00022801"/>
    </source>
</evidence>
<dbReference type="SUPFAM" id="SSF50630">
    <property type="entry name" value="Acid proteases"/>
    <property type="match status" value="1"/>
</dbReference>
<keyword evidence="6" id="KW-0732">Signal</keyword>
<dbReference type="PRINTS" id="PR00792">
    <property type="entry name" value="PEPSIN"/>
</dbReference>
<gene>
    <name evidence="8" type="ORF">BP5796_09563</name>
</gene>
<keyword evidence="2 5" id="KW-0645">Protease</keyword>
<keyword evidence="3 5" id="KW-0064">Aspartyl protease</keyword>